<dbReference type="RefSeq" id="YP_009841763.1">
    <property type="nucleotide sequence ID" value="NC_048734.1"/>
</dbReference>
<dbReference type="EMBL" id="MH834613">
    <property type="protein sequence ID" value="AYN58045.1"/>
    <property type="molecule type" value="Genomic_DNA"/>
</dbReference>
<keyword evidence="2" id="KW-1185">Reference proteome</keyword>
<dbReference type="KEGG" id="vg:55611956"/>
<evidence type="ECO:0000313" key="1">
    <source>
        <dbReference type="EMBL" id="AYN58045.1"/>
    </source>
</evidence>
<accession>A0A3G2KGF7</accession>
<sequence length="52" mass="6126">MIKQTDHSKEWFQATVTFGNFSSEVEANSFMNEFRRNNAHFITSEVKGSWRP</sequence>
<evidence type="ECO:0000313" key="2">
    <source>
        <dbReference type="Proteomes" id="UP000278789"/>
    </source>
</evidence>
<organism evidence="1 2">
    <name type="scientific">Mycobacterium phage Fowlmouth</name>
    <dbReference type="NCBI Taxonomy" id="2419978"/>
    <lineage>
        <taxon>Viruses</taxon>
        <taxon>Duplodnaviria</taxon>
        <taxon>Heunggongvirae</taxon>
        <taxon>Uroviricota</taxon>
        <taxon>Caudoviricetes</taxon>
        <taxon>Fowlmouthvirus</taxon>
        <taxon>Fowlmouthvirus fowlmouth</taxon>
    </lineage>
</organism>
<name>A0A3G2KGF7_9CAUD</name>
<gene>
    <name evidence="1" type="primary">96</name>
    <name evidence="1" type="ORF">SEA_FOWLMOUTH_96</name>
</gene>
<reference evidence="1" key="1">
    <citation type="submission" date="2018-09" db="EMBL/GenBank/DDBJ databases">
        <authorList>
            <person name="Bryant B."/>
            <person name="Burch A."/>
            <person name="Dorissaint R."/>
            <person name="Douthitt C."/>
            <person name="Garofalo J."/>
            <person name="Kuiack J."/>
            <person name="Marcillon S."/>
            <person name="Moreno J."/>
            <person name="Norus J."/>
            <person name="Parks M."/>
            <person name="Peroza J."/>
            <person name="Wilse K."/>
            <person name="Wiersma-Koch H."/>
            <person name="D'Elia T."/>
            <person name="Garlena R.A."/>
            <person name="Russell D.A."/>
            <person name="Pope W.H."/>
            <person name="Jacobs-Sera D."/>
            <person name="Hatfull G.F."/>
        </authorList>
    </citation>
    <scope>NUCLEOTIDE SEQUENCE [LARGE SCALE GENOMIC DNA]</scope>
</reference>
<dbReference type="Proteomes" id="UP000278789">
    <property type="component" value="Segment"/>
</dbReference>
<protein>
    <submittedName>
        <fullName evidence="1">Uncharacterized protein</fullName>
    </submittedName>
</protein>
<proteinExistence type="predicted"/>
<dbReference type="GeneID" id="55611956"/>